<proteinExistence type="predicted"/>
<evidence type="ECO:0000313" key="2">
    <source>
        <dbReference type="EMBL" id="GAG88008.1"/>
    </source>
</evidence>
<accession>X1BV10</accession>
<sequence>ANSLETAELCKKYYNSHVDEIIHLAVDENLFYPRERDNPTKLVLTSTAGKRHKGSHLLGEIQTVLNHGHGHYFILDMKCDLDEEAKWFKHVDMFILLSSHEGFAYSVLEAMCADLPVITGPHGIGYELQDKGIINVLEEDRLWDTREVVKEIKRVFDEDKNNKIFHRLDGR</sequence>
<comment type="caution">
    <text evidence="2">The sequence shown here is derived from an EMBL/GenBank/DDBJ whole genome shotgun (WGS) entry which is preliminary data.</text>
</comment>
<protein>
    <recommendedName>
        <fullName evidence="1">Glycosyl transferase family 1 domain-containing protein</fullName>
    </recommendedName>
</protein>
<dbReference type="Gene3D" id="3.40.50.2000">
    <property type="entry name" value="Glycogen Phosphorylase B"/>
    <property type="match status" value="1"/>
</dbReference>
<dbReference type="AlphaFoldDB" id="X1BV10"/>
<reference evidence="2" key="1">
    <citation type="journal article" date="2014" name="Front. Microbiol.">
        <title>High frequency of phylogenetically diverse reductive dehalogenase-homologous genes in deep subseafloor sedimentary metagenomes.</title>
        <authorList>
            <person name="Kawai M."/>
            <person name="Futagami T."/>
            <person name="Toyoda A."/>
            <person name="Takaki Y."/>
            <person name="Nishi S."/>
            <person name="Hori S."/>
            <person name="Arai W."/>
            <person name="Tsubouchi T."/>
            <person name="Morono Y."/>
            <person name="Uchiyama I."/>
            <person name="Ito T."/>
            <person name="Fujiyama A."/>
            <person name="Inagaki F."/>
            <person name="Takami H."/>
        </authorList>
    </citation>
    <scope>NUCLEOTIDE SEQUENCE</scope>
    <source>
        <strain evidence="2">Expedition CK06-06</strain>
    </source>
</reference>
<dbReference type="SUPFAM" id="SSF53756">
    <property type="entry name" value="UDP-Glycosyltransferase/glycogen phosphorylase"/>
    <property type="match status" value="1"/>
</dbReference>
<organism evidence="2">
    <name type="scientific">marine sediment metagenome</name>
    <dbReference type="NCBI Taxonomy" id="412755"/>
    <lineage>
        <taxon>unclassified sequences</taxon>
        <taxon>metagenomes</taxon>
        <taxon>ecological metagenomes</taxon>
    </lineage>
</organism>
<feature type="domain" description="Glycosyl transferase family 1" evidence="1">
    <location>
        <begin position="85"/>
        <end position="162"/>
    </location>
</feature>
<dbReference type="Pfam" id="PF00534">
    <property type="entry name" value="Glycos_transf_1"/>
    <property type="match status" value="1"/>
</dbReference>
<dbReference type="InterPro" id="IPR001296">
    <property type="entry name" value="Glyco_trans_1"/>
</dbReference>
<feature type="non-terminal residue" evidence="2">
    <location>
        <position position="1"/>
    </location>
</feature>
<evidence type="ECO:0000259" key="1">
    <source>
        <dbReference type="Pfam" id="PF00534"/>
    </source>
</evidence>
<name>X1BV10_9ZZZZ</name>
<dbReference type="GO" id="GO:0016757">
    <property type="term" value="F:glycosyltransferase activity"/>
    <property type="evidence" value="ECO:0007669"/>
    <property type="project" value="InterPro"/>
</dbReference>
<dbReference type="EMBL" id="BART01011677">
    <property type="protein sequence ID" value="GAG88008.1"/>
    <property type="molecule type" value="Genomic_DNA"/>
</dbReference>
<gene>
    <name evidence="2" type="ORF">S01H4_24755</name>
</gene>